<dbReference type="InterPro" id="IPR009050">
    <property type="entry name" value="Globin-like_sf"/>
</dbReference>
<comment type="caution">
    <text evidence="7">The sequence shown here is derived from an EMBL/GenBank/DDBJ whole genome shotgun (WGS) entry which is preliminary data.</text>
</comment>
<accession>A0ABW0IKL3</accession>
<evidence type="ECO:0000256" key="2">
    <source>
        <dbReference type="ARBA" id="ARBA00022621"/>
    </source>
</evidence>
<evidence type="ECO:0000313" key="7">
    <source>
        <dbReference type="EMBL" id="MFC5412920.1"/>
    </source>
</evidence>
<name>A0ABW0IKL3_9BACT</name>
<keyword evidence="1 5" id="KW-0349">Heme</keyword>
<protein>
    <submittedName>
        <fullName evidence="7">Globin domain-containing protein</fullName>
    </submittedName>
</protein>
<dbReference type="EMBL" id="JBHSMA010000017">
    <property type="protein sequence ID" value="MFC5412920.1"/>
    <property type="molecule type" value="Genomic_DNA"/>
</dbReference>
<keyword evidence="3" id="KW-0479">Metal-binding</keyword>
<evidence type="ECO:0000256" key="1">
    <source>
        <dbReference type="ARBA" id="ARBA00022617"/>
    </source>
</evidence>
<keyword evidence="5" id="KW-0813">Transport</keyword>
<dbReference type="PANTHER" id="PTHR43396">
    <property type="entry name" value="FLAVOHEMOPROTEIN"/>
    <property type="match status" value="1"/>
</dbReference>
<keyword evidence="8" id="KW-1185">Reference proteome</keyword>
<dbReference type="PANTHER" id="PTHR43396:SF3">
    <property type="entry name" value="FLAVOHEMOPROTEIN"/>
    <property type="match status" value="1"/>
</dbReference>
<organism evidence="7 8">
    <name type="scientific">Larkinella bovis</name>
    <dbReference type="NCBI Taxonomy" id="683041"/>
    <lineage>
        <taxon>Bacteria</taxon>
        <taxon>Pseudomonadati</taxon>
        <taxon>Bacteroidota</taxon>
        <taxon>Cytophagia</taxon>
        <taxon>Cytophagales</taxon>
        <taxon>Spirosomataceae</taxon>
        <taxon>Larkinella</taxon>
    </lineage>
</organism>
<comment type="similarity">
    <text evidence="5">Belongs to the globin family.</text>
</comment>
<sequence length="137" mass="15929">MDESQISLIKNSWNSLLPQKEETGSLFYQTLFQDDTSLRYLFGTNLTGQIRKFMDMINFIVDQLHHPDQLEKELKALAHRHFQYGVLSVDYDTVGKALLKTLASQLQEEWTPETETAWQELYRTVTQTMLNSLKSPA</sequence>
<proteinExistence type="inferred from homology"/>
<dbReference type="PROSITE" id="PS01033">
    <property type="entry name" value="GLOBIN"/>
    <property type="match status" value="1"/>
</dbReference>
<evidence type="ECO:0000259" key="6">
    <source>
        <dbReference type="PROSITE" id="PS01033"/>
    </source>
</evidence>
<keyword evidence="4" id="KW-0408">Iron</keyword>
<keyword evidence="2 5" id="KW-0561">Oxygen transport</keyword>
<dbReference type="InterPro" id="IPR000971">
    <property type="entry name" value="Globin"/>
</dbReference>
<dbReference type="Pfam" id="PF00042">
    <property type="entry name" value="Globin"/>
    <property type="match status" value="1"/>
</dbReference>
<dbReference type="Proteomes" id="UP001596106">
    <property type="component" value="Unassembled WGS sequence"/>
</dbReference>
<evidence type="ECO:0000313" key="8">
    <source>
        <dbReference type="Proteomes" id="UP001596106"/>
    </source>
</evidence>
<evidence type="ECO:0000256" key="3">
    <source>
        <dbReference type="ARBA" id="ARBA00022723"/>
    </source>
</evidence>
<evidence type="ECO:0000256" key="5">
    <source>
        <dbReference type="RuleBase" id="RU000356"/>
    </source>
</evidence>
<reference evidence="8" key="1">
    <citation type="journal article" date="2019" name="Int. J. Syst. Evol. Microbiol.">
        <title>The Global Catalogue of Microorganisms (GCM) 10K type strain sequencing project: providing services to taxonomists for standard genome sequencing and annotation.</title>
        <authorList>
            <consortium name="The Broad Institute Genomics Platform"/>
            <consortium name="The Broad Institute Genome Sequencing Center for Infectious Disease"/>
            <person name="Wu L."/>
            <person name="Ma J."/>
        </authorList>
    </citation>
    <scope>NUCLEOTIDE SEQUENCE [LARGE SCALE GENOMIC DNA]</scope>
    <source>
        <strain evidence="8">CCUG 55250</strain>
    </source>
</reference>
<dbReference type="Gene3D" id="1.10.490.10">
    <property type="entry name" value="Globins"/>
    <property type="match status" value="1"/>
</dbReference>
<gene>
    <name evidence="7" type="ORF">ACFPMF_26590</name>
</gene>
<dbReference type="SUPFAM" id="SSF46458">
    <property type="entry name" value="Globin-like"/>
    <property type="match status" value="1"/>
</dbReference>
<dbReference type="InterPro" id="IPR012292">
    <property type="entry name" value="Globin/Proto"/>
</dbReference>
<dbReference type="RefSeq" id="WP_379850923.1">
    <property type="nucleotide sequence ID" value="NZ_JBHSMA010000017.1"/>
</dbReference>
<feature type="domain" description="Globin" evidence="6">
    <location>
        <begin position="1"/>
        <end position="134"/>
    </location>
</feature>
<evidence type="ECO:0000256" key="4">
    <source>
        <dbReference type="ARBA" id="ARBA00023004"/>
    </source>
</evidence>